<keyword evidence="3" id="KW-1133">Transmembrane helix</keyword>
<accession>A0ABT2WHH5</accession>
<comment type="subcellular location">
    <subcellularLocation>
        <location evidence="1">Cell surface</location>
    </subcellularLocation>
</comment>
<evidence type="ECO:0000256" key="3">
    <source>
        <dbReference type="SAM" id="Phobius"/>
    </source>
</evidence>
<keyword evidence="2" id="KW-0178">Competence</keyword>
<evidence type="ECO:0000313" key="4">
    <source>
        <dbReference type="EMBL" id="MCU9595150.1"/>
    </source>
</evidence>
<evidence type="ECO:0000313" key="5">
    <source>
        <dbReference type="Proteomes" id="UP001208656"/>
    </source>
</evidence>
<keyword evidence="3" id="KW-0812">Transmembrane</keyword>
<keyword evidence="5" id="KW-1185">Reference proteome</keyword>
<dbReference type="InterPro" id="IPR012902">
    <property type="entry name" value="N_methyl_site"/>
</dbReference>
<dbReference type="InterPro" id="IPR016977">
    <property type="entry name" value="ComGF"/>
</dbReference>
<gene>
    <name evidence="4" type="primary">comGF</name>
    <name evidence="4" type="ORF">OEV82_11945</name>
</gene>
<dbReference type="Proteomes" id="UP001208656">
    <property type="component" value="Unassembled WGS sequence"/>
</dbReference>
<dbReference type="EMBL" id="JAOUSE010000040">
    <property type="protein sequence ID" value="MCU9595150.1"/>
    <property type="molecule type" value="Genomic_DNA"/>
</dbReference>
<dbReference type="NCBIfam" id="NF041002">
    <property type="entry name" value="pilin_ComGF"/>
    <property type="match status" value="1"/>
</dbReference>
<name>A0ABT2WHH5_9BACI</name>
<protein>
    <submittedName>
        <fullName evidence="4">Competence type IV pilus minor pilin ComGF</fullName>
    </submittedName>
</protein>
<reference evidence="4 5" key="1">
    <citation type="submission" date="2022-10" db="EMBL/GenBank/DDBJ databases">
        <title>Description of Fervidibacillus gen. nov. in the family Fervidibacillaceae fam. nov. with two species, Fervidibacillus albus sp. nov., and Fervidibacillus halotolerans sp. nov., isolated from tidal flat sediments.</title>
        <authorList>
            <person name="Kwon K.K."/>
            <person name="Yang S.-H."/>
        </authorList>
    </citation>
    <scope>NUCLEOTIDE SEQUENCE [LARGE SCALE GENOMIC DNA]</scope>
    <source>
        <strain evidence="4 5">DSM 23332</strain>
    </source>
</reference>
<keyword evidence="3" id="KW-0472">Membrane</keyword>
<evidence type="ECO:0000256" key="1">
    <source>
        <dbReference type="ARBA" id="ARBA00004241"/>
    </source>
</evidence>
<evidence type="ECO:0000256" key="2">
    <source>
        <dbReference type="ARBA" id="ARBA00023287"/>
    </source>
</evidence>
<dbReference type="RefSeq" id="WP_263062010.1">
    <property type="nucleotide sequence ID" value="NZ_JAOUSE010000040.1"/>
</dbReference>
<sequence length="161" mass="19004">MKQSKIRKNKFVKRYTCNQDGFTLIEMLLSFLIFSFLIIFLLHSIPLLKYHAYSTETLDQLHWDIFLNQIKREIRTVETIYLSNHQLDLIKNGRLITYDQYGEKIRRRVDGGGYEITMFNIKELTFKELKKGVKVIVLHKNGKTYEGDIYLPNGIPITNKG</sequence>
<comment type="caution">
    <text evidence="4">The sequence shown here is derived from an EMBL/GenBank/DDBJ whole genome shotgun (WGS) entry which is preliminary data.</text>
</comment>
<organism evidence="4 5">
    <name type="scientific">Pallidibacillus thermolactis</name>
    <dbReference type="NCBI Taxonomy" id="251051"/>
    <lineage>
        <taxon>Bacteria</taxon>
        <taxon>Bacillati</taxon>
        <taxon>Bacillota</taxon>
        <taxon>Bacilli</taxon>
        <taxon>Bacillales</taxon>
        <taxon>Bacillaceae</taxon>
        <taxon>Pallidibacillus</taxon>
    </lineage>
</organism>
<dbReference type="Pfam" id="PF07963">
    <property type="entry name" value="N_methyl"/>
    <property type="match status" value="1"/>
</dbReference>
<feature type="transmembrane region" description="Helical" evidence="3">
    <location>
        <begin position="21"/>
        <end position="42"/>
    </location>
</feature>
<proteinExistence type="predicted"/>
<dbReference type="Pfam" id="PF15980">
    <property type="entry name" value="ComGF"/>
    <property type="match status" value="1"/>
</dbReference>